<reference evidence="2" key="1">
    <citation type="submission" date="2016-10" db="EMBL/GenBank/DDBJ databases">
        <authorList>
            <person name="Varghese N."/>
            <person name="Submissions S."/>
        </authorList>
    </citation>
    <scope>NUCLEOTIDE SEQUENCE [LARGE SCALE GENOMIC DNA]</scope>
    <source>
        <strain evidence="2">SP</strain>
    </source>
</reference>
<dbReference type="Proteomes" id="UP000198935">
    <property type="component" value="Unassembled WGS sequence"/>
</dbReference>
<dbReference type="EMBL" id="FNPI01000001">
    <property type="protein sequence ID" value="SDY12842.1"/>
    <property type="molecule type" value="Genomic_DNA"/>
</dbReference>
<keyword evidence="2" id="KW-1185">Reference proteome</keyword>
<name>A0A1H3HBI8_9BACI</name>
<evidence type="ECO:0000313" key="2">
    <source>
        <dbReference type="Proteomes" id="UP000198935"/>
    </source>
</evidence>
<evidence type="ECO:0000313" key="1">
    <source>
        <dbReference type="EMBL" id="SDY12842.1"/>
    </source>
</evidence>
<accession>A0A1H3HBI8</accession>
<protein>
    <submittedName>
        <fullName evidence="1">Uncharacterized protein</fullName>
    </submittedName>
</protein>
<organism evidence="1 2">
    <name type="scientific">Evansella caseinilytica</name>
    <dbReference type="NCBI Taxonomy" id="1503961"/>
    <lineage>
        <taxon>Bacteria</taxon>
        <taxon>Bacillati</taxon>
        <taxon>Bacillota</taxon>
        <taxon>Bacilli</taxon>
        <taxon>Bacillales</taxon>
        <taxon>Bacillaceae</taxon>
        <taxon>Evansella</taxon>
    </lineage>
</organism>
<gene>
    <name evidence="1" type="ORF">SAMN05421736_101445</name>
</gene>
<proteinExistence type="predicted"/>
<sequence>MVIEMITTNCLQDREGTFPPLLKNEIMKNSICISLNSNKKCGSKGEHMLNFLFKV</sequence>
<dbReference type="AlphaFoldDB" id="A0A1H3HBI8"/>